<feature type="domain" description="Glycosyltransferase 2-like" evidence="1">
    <location>
        <begin position="6"/>
        <end position="120"/>
    </location>
</feature>
<dbReference type="InterPro" id="IPR029044">
    <property type="entry name" value="Nucleotide-diphossugar_trans"/>
</dbReference>
<comment type="caution">
    <text evidence="2">The sequence shown here is derived from an EMBL/GenBank/DDBJ whole genome shotgun (WGS) entry which is preliminary data.</text>
</comment>
<dbReference type="Pfam" id="PF00535">
    <property type="entry name" value="Glycos_transf_2"/>
    <property type="match status" value="1"/>
</dbReference>
<name>A0A412ZFW4_9FIRM</name>
<evidence type="ECO:0000259" key="1">
    <source>
        <dbReference type="Pfam" id="PF00535"/>
    </source>
</evidence>
<keyword evidence="2" id="KW-0808">Transferase</keyword>
<dbReference type="PANTHER" id="PTHR43630:SF2">
    <property type="entry name" value="GLYCOSYLTRANSFERASE"/>
    <property type="match status" value="1"/>
</dbReference>
<dbReference type="InterPro" id="IPR011990">
    <property type="entry name" value="TPR-like_helical_dom_sf"/>
</dbReference>
<dbReference type="SUPFAM" id="SSF53448">
    <property type="entry name" value="Nucleotide-diphospho-sugar transferases"/>
    <property type="match status" value="1"/>
</dbReference>
<reference evidence="2 3" key="1">
    <citation type="submission" date="2018-08" db="EMBL/GenBank/DDBJ databases">
        <title>A genome reference for cultivated species of the human gut microbiota.</title>
        <authorList>
            <person name="Zou Y."/>
            <person name="Xue W."/>
            <person name="Luo G."/>
        </authorList>
    </citation>
    <scope>NUCLEOTIDE SEQUENCE [LARGE SCALE GENOMIC DNA]</scope>
    <source>
        <strain evidence="2 3">AF14-18</strain>
    </source>
</reference>
<dbReference type="SUPFAM" id="SSF48452">
    <property type="entry name" value="TPR-like"/>
    <property type="match status" value="1"/>
</dbReference>
<organism evidence="2 3">
    <name type="scientific">Enterocloster bolteae</name>
    <dbReference type="NCBI Taxonomy" id="208479"/>
    <lineage>
        <taxon>Bacteria</taxon>
        <taxon>Bacillati</taxon>
        <taxon>Bacillota</taxon>
        <taxon>Clostridia</taxon>
        <taxon>Lachnospirales</taxon>
        <taxon>Lachnospiraceae</taxon>
        <taxon>Enterocloster</taxon>
    </lineage>
</organism>
<dbReference type="CDD" id="cd02511">
    <property type="entry name" value="Beta4Glucosyltransferase"/>
    <property type="match status" value="1"/>
</dbReference>
<sequence>MKINLVMIVRNEERSLERCLKSAEHLVDDIIIADTGSADRTKEIARNAGALVLEYEWTDDFSAARNFALDHSDGDWNLVLDADETLRPYTRKGLEERISRLRDAYGQAWMGAITRYDSYHDGDGISVSTSLIPRLLPRGIRYGGIIHEQPDTGIECYPLLLEADHDGYLNGDKGERNLPYLEKAARMYPQDPYYRFQMAATLRNMKRLKDSLHWFRCFYEKVPGQAGYRTEGILLYLYTLLDLDGPACLHEAGDIIGREKPVLGKRADFCFLCGLFYMKLVLSDVGQYRHLLPEIENSYLECLRIGEHPEQGGVVGTGSFKAAYNLGLWYEVSGNGEKAAEYYRQSALAGFEPAARRLKEMSVKMSR</sequence>
<dbReference type="AlphaFoldDB" id="A0A412ZFW4"/>
<dbReference type="RefSeq" id="WP_118017684.1">
    <property type="nucleotide sequence ID" value="NZ_CAUHGS010000001.1"/>
</dbReference>
<dbReference type="Gene3D" id="1.25.40.10">
    <property type="entry name" value="Tetratricopeptide repeat domain"/>
    <property type="match status" value="1"/>
</dbReference>
<dbReference type="InterPro" id="IPR001173">
    <property type="entry name" value="Glyco_trans_2-like"/>
</dbReference>
<dbReference type="PANTHER" id="PTHR43630">
    <property type="entry name" value="POLY-BETA-1,6-N-ACETYL-D-GLUCOSAMINE SYNTHASE"/>
    <property type="match status" value="1"/>
</dbReference>
<dbReference type="Proteomes" id="UP000284543">
    <property type="component" value="Unassembled WGS sequence"/>
</dbReference>
<gene>
    <name evidence="2" type="ORF">DWW02_04895</name>
</gene>
<evidence type="ECO:0000313" key="3">
    <source>
        <dbReference type="Proteomes" id="UP000284543"/>
    </source>
</evidence>
<dbReference type="EMBL" id="QRZM01000001">
    <property type="protein sequence ID" value="RGV79063.1"/>
    <property type="molecule type" value="Genomic_DNA"/>
</dbReference>
<protein>
    <submittedName>
        <fullName evidence="2">Glycosyltransferase family 2 protein</fullName>
    </submittedName>
</protein>
<accession>A0A412ZFW4</accession>
<proteinExistence type="predicted"/>
<dbReference type="GO" id="GO:0016740">
    <property type="term" value="F:transferase activity"/>
    <property type="evidence" value="ECO:0007669"/>
    <property type="project" value="UniProtKB-KW"/>
</dbReference>
<dbReference type="Gene3D" id="3.90.550.10">
    <property type="entry name" value="Spore Coat Polysaccharide Biosynthesis Protein SpsA, Chain A"/>
    <property type="match status" value="1"/>
</dbReference>
<evidence type="ECO:0000313" key="2">
    <source>
        <dbReference type="EMBL" id="RGV79063.1"/>
    </source>
</evidence>